<keyword evidence="3" id="KW-0804">Transcription</keyword>
<dbReference type="GO" id="GO:0003700">
    <property type="term" value="F:DNA-binding transcription factor activity"/>
    <property type="evidence" value="ECO:0007669"/>
    <property type="project" value="TreeGrafter"/>
</dbReference>
<dbReference type="InterPro" id="IPR014710">
    <property type="entry name" value="RmlC-like_jellyroll"/>
</dbReference>
<feature type="domain" description="HTH crp-type" evidence="5">
    <location>
        <begin position="158"/>
        <end position="231"/>
    </location>
</feature>
<dbReference type="InterPro" id="IPR036390">
    <property type="entry name" value="WH_DNA-bd_sf"/>
</dbReference>
<protein>
    <submittedName>
        <fullName evidence="6">Transcriptional regulator</fullName>
    </submittedName>
</protein>
<keyword evidence="1" id="KW-0805">Transcription regulation</keyword>
<evidence type="ECO:0000259" key="5">
    <source>
        <dbReference type="PROSITE" id="PS51063"/>
    </source>
</evidence>
<dbReference type="InterPro" id="IPR050397">
    <property type="entry name" value="Env_Response_Regulators"/>
</dbReference>
<evidence type="ECO:0000313" key="6">
    <source>
        <dbReference type="EMBL" id="PCJ02066.1"/>
    </source>
</evidence>
<evidence type="ECO:0000259" key="4">
    <source>
        <dbReference type="PROSITE" id="PS50042"/>
    </source>
</evidence>
<dbReference type="Pfam" id="PF13545">
    <property type="entry name" value="HTH_Crp_2"/>
    <property type="match status" value="1"/>
</dbReference>
<dbReference type="SMART" id="SM00100">
    <property type="entry name" value="cNMP"/>
    <property type="match status" value="1"/>
</dbReference>
<dbReference type="GO" id="GO:0003677">
    <property type="term" value="F:DNA binding"/>
    <property type="evidence" value="ECO:0007669"/>
    <property type="project" value="UniProtKB-KW"/>
</dbReference>
<dbReference type="Gene3D" id="1.10.10.10">
    <property type="entry name" value="Winged helix-like DNA-binding domain superfamily/Winged helix DNA-binding domain"/>
    <property type="match status" value="1"/>
</dbReference>
<dbReference type="PROSITE" id="PS51063">
    <property type="entry name" value="HTH_CRP_2"/>
    <property type="match status" value="1"/>
</dbReference>
<dbReference type="SUPFAM" id="SSF46785">
    <property type="entry name" value="Winged helix' DNA-binding domain"/>
    <property type="match status" value="1"/>
</dbReference>
<sequence>MDLMNNITSNHYNLDKCNSCPVRELSFCNALDSHALEEFSALSKTRAFEDGQLIFSEGKNNEYLGSITHGIVKIYKLLDDGRQQIVSLGFPGDMLGNIVDAEYNYFAESVGETKICFYQVARINSFAESNPEIYRSILGKTTEQLGHAREWLLLLGRKTAQEKIASFLLLLAEHHKGSSPDQAFKIPLKRQEIADFLGLTIETVSRHFSNLKSKQLIREYAGHMLTIVDHEALRNIA</sequence>
<dbReference type="CDD" id="cd00092">
    <property type="entry name" value="HTH_CRP"/>
    <property type="match status" value="1"/>
</dbReference>
<gene>
    <name evidence="6" type="ORF">COB13_05575</name>
</gene>
<name>A0A2A4Z6A6_9PROT</name>
<dbReference type="SMART" id="SM00419">
    <property type="entry name" value="HTH_CRP"/>
    <property type="match status" value="1"/>
</dbReference>
<dbReference type="GO" id="GO:0005829">
    <property type="term" value="C:cytosol"/>
    <property type="evidence" value="ECO:0007669"/>
    <property type="project" value="TreeGrafter"/>
</dbReference>
<dbReference type="PANTHER" id="PTHR24567:SF75">
    <property type="entry name" value="FUMARATE AND NITRATE REDUCTION REGULATORY PROTEIN"/>
    <property type="match status" value="1"/>
</dbReference>
<dbReference type="AlphaFoldDB" id="A0A2A4Z6A6"/>
<proteinExistence type="predicted"/>
<dbReference type="Gene3D" id="2.60.120.10">
    <property type="entry name" value="Jelly Rolls"/>
    <property type="match status" value="1"/>
</dbReference>
<dbReference type="PROSITE" id="PS50042">
    <property type="entry name" value="CNMP_BINDING_3"/>
    <property type="match status" value="1"/>
</dbReference>
<dbReference type="InterPro" id="IPR000595">
    <property type="entry name" value="cNMP-bd_dom"/>
</dbReference>
<organism evidence="6">
    <name type="scientific">OCS116 cluster bacterium</name>
    <dbReference type="NCBI Taxonomy" id="2030921"/>
    <lineage>
        <taxon>Bacteria</taxon>
        <taxon>Pseudomonadati</taxon>
        <taxon>Pseudomonadota</taxon>
        <taxon>Alphaproteobacteria</taxon>
        <taxon>OCS116 cluster</taxon>
    </lineage>
</organism>
<dbReference type="InterPro" id="IPR018490">
    <property type="entry name" value="cNMP-bd_dom_sf"/>
</dbReference>
<accession>A0A2A4Z6A6</accession>
<dbReference type="EMBL" id="NVUS01000005">
    <property type="protein sequence ID" value="PCJ02066.1"/>
    <property type="molecule type" value="Genomic_DNA"/>
</dbReference>
<comment type="caution">
    <text evidence="6">The sequence shown here is derived from an EMBL/GenBank/DDBJ whole genome shotgun (WGS) entry which is preliminary data.</text>
</comment>
<dbReference type="PRINTS" id="PR00034">
    <property type="entry name" value="HTHCRP"/>
</dbReference>
<dbReference type="PANTHER" id="PTHR24567">
    <property type="entry name" value="CRP FAMILY TRANSCRIPTIONAL REGULATORY PROTEIN"/>
    <property type="match status" value="1"/>
</dbReference>
<keyword evidence="2" id="KW-0238">DNA-binding</keyword>
<evidence type="ECO:0000256" key="3">
    <source>
        <dbReference type="ARBA" id="ARBA00023163"/>
    </source>
</evidence>
<dbReference type="InterPro" id="IPR012318">
    <property type="entry name" value="HTH_CRP"/>
</dbReference>
<evidence type="ECO:0000256" key="2">
    <source>
        <dbReference type="ARBA" id="ARBA00023125"/>
    </source>
</evidence>
<reference key="1">
    <citation type="submission" date="2017-08" db="EMBL/GenBank/DDBJ databases">
        <title>A dynamic microbial community with high functional redundancy inhabits the cold, oxic subseafloor aquifer.</title>
        <authorList>
            <person name="Tully B.J."/>
            <person name="Wheat C.G."/>
            <person name="Glazer B.T."/>
            <person name="Huber J.A."/>
        </authorList>
    </citation>
    <scope>NUCLEOTIDE SEQUENCE [LARGE SCALE GENOMIC DNA]</scope>
</reference>
<evidence type="ECO:0000256" key="1">
    <source>
        <dbReference type="ARBA" id="ARBA00023015"/>
    </source>
</evidence>
<reference evidence="6" key="2">
    <citation type="journal article" date="2018" name="ISME J.">
        <title>A dynamic microbial community with high functional redundancy inhabits the cold, oxic subseafloor aquifer.</title>
        <authorList>
            <person name="Tully B.J."/>
            <person name="Wheat C.G."/>
            <person name="Glazer B.T."/>
            <person name="Huber J.A."/>
        </authorList>
    </citation>
    <scope>NUCLEOTIDE SEQUENCE</scope>
    <source>
        <strain evidence="6">NORP83</strain>
    </source>
</reference>
<feature type="domain" description="Cyclic nucleotide-binding" evidence="4">
    <location>
        <begin position="27"/>
        <end position="98"/>
    </location>
</feature>
<dbReference type="Pfam" id="PF00027">
    <property type="entry name" value="cNMP_binding"/>
    <property type="match status" value="1"/>
</dbReference>
<dbReference type="CDD" id="cd00038">
    <property type="entry name" value="CAP_ED"/>
    <property type="match status" value="1"/>
</dbReference>
<dbReference type="InterPro" id="IPR036388">
    <property type="entry name" value="WH-like_DNA-bd_sf"/>
</dbReference>
<dbReference type="SUPFAM" id="SSF51206">
    <property type="entry name" value="cAMP-binding domain-like"/>
    <property type="match status" value="1"/>
</dbReference>